<protein>
    <recommendedName>
        <fullName evidence="4">Lipoprotein</fullName>
    </recommendedName>
</protein>
<comment type="caution">
    <text evidence="2">The sequence shown here is derived from an EMBL/GenBank/DDBJ whole genome shotgun (WGS) entry which is preliminary data.</text>
</comment>
<keyword evidence="3" id="KW-1185">Reference proteome</keyword>
<dbReference type="RefSeq" id="WP_185251933.1">
    <property type="nucleotide sequence ID" value="NZ_JACKXE010000001.1"/>
</dbReference>
<feature type="chain" id="PRO_5039283991" description="Lipoprotein" evidence="1">
    <location>
        <begin position="28"/>
        <end position="225"/>
    </location>
</feature>
<gene>
    <name evidence="2" type="ORF">H5V45_05060</name>
</gene>
<dbReference type="EMBL" id="JACKXE010000001">
    <property type="protein sequence ID" value="MBB6626688.1"/>
    <property type="molecule type" value="Genomic_DNA"/>
</dbReference>
<dbReference type="Proteomes" id="UP000523955">
    <property type="component" value="Unassembled WGS sequence"/>
</dbReference>
<evidence type="ECO:0000313" key="2">
    <source>
        <dbReference type="EMBL" id="MBB6626688.1"/>
    </source>
</evidence>
<dbReference type="PROSITE" id="PS51257">
    <property type="entry name" value="PROKAR_LIPOPROTEIN"/>
    <property type="match status" value="1"/>
</dbReference>
<name>A0A7X0RE80_9ACTN</name>
<reference evidence="2 3" key="1">
    <citation type="submission" date="2020-08" db="EMBL/GenBank/DDBJ databases">
        <authorList>
            <person name="Seo M.-J."/>
        </authorList>
    </citation>
    <scope>NUCLEOTIDE SEQUENCE [LARGE SCALE GENOMIC DNA]</scope>
    <source>
        <strain evidence="2 3">KIGAM211</strain>
    </source>
</reference>
<sequence>MTIFSTRSRRRWTVVVPLVAAAAVALAGCGEEGPGDGPDPAAHTLPEKADRVPITDRAVAAIALAHLSDDTSSREGTYTDGSDPKGIRWTDLRYRASPGEDGDLVRVAVWPGREEYVHCQKQDEGCEVLDTDVPGGRIYLHWSEVTEEDPGSLYAVLERAGESSYILQSGAKITGDPREMEDLAVTVDDMVAVLEDPWLRVRTSPDAVAAGEDVSDWTPRPSYSK</sequence>
<evidence type="ECO:0000256" key="1">
    <source>
        <dbReference type="SAM" id="SignalP"/>
    </source>
</evidence>
<evidence type="ECO:0008006" key="4">
    <source>
        <dbReference type="Google" id="ProtNLM"/>
    </source>
</evidence>
<dbReference type="AlphaFoldDB" id="A0A7X0RE80"/>
<feature type="signal peptide" evidence="1">
    <location>
        <begin position="1"/>
        <end position="27"/>
    </location>
</feature>
<organism evidence="2 3">
    <name type="scientific">Nocardioides luti</name>
    <dbReference type="NCBI Taxonomy" id="2761101"/>
    <lineage>
        <taxon>Bacteria</taxon>
        <taxon>Bacillati</taxon>
        <taxon>Actinomycetota</taxon>
        <taxon>Actinomycetes</taxon>
        <taxon>Propionibacteriales</taxon>
        <taxon>Nocardioidaceae</taxon>
        <taxon>Nocardioides</taxon>
    </lineage>
</organism>
<proteinExistence type="predicted"/>
<evidence type="ECO:0000313" key="3">
    <source>
        <dbReference type="Proteomes" id="UP000523955"/>
    </source>
</evidence>
<keyword evidence="1" id="KW-0732">Signal</keyword>
<accession>A0A7X0RE80</accession>